<evidence type="ECO:0000313" key="4">
    <source>
        <dbReference type="Proteomes" id="UP001373714"/>
    </source>
</evidence>
<protein>
    <submittedName>
        <fullName evidence="3">Uncharacterized protein</fullName>
    </submittedName>
</protein>
<keyword evidence="4" id="KW-1185">Reference proteome</keyword>
<feature type="region of interest" description="Disordered" evidence="1">
    <location>
        <begin position="191"/>
        <end position="210"/>
    </location>
</feature>
<evidence type="ECO:0000313" key="3">
    <source>
        <dbReference type="EMBL" id="KAK6341856.1"/>
    </source>
</evidence>
<feature type="region of interest" description="Disordered" evidence="1">
    <location>
        <begin position="78"/>
        <end position="102"/>
    </location>
</feature>
<keyword evidence="2" id="KW-0812">Transmembrane</keyword>
<sequence length="210" mass="22867">MKQLSAGEICGIIIATILALCSCIGVLIWMLQWRRDKQKSGRMVTMTGTTIRNKNGDVSVMEATWIPNLAVPRNSYYSKDSRRGTLSDGSSDTGPVAFERSAPSSLFPRAKRTSHVSAKRLEIPEVLTEEEDLEYDNSSSEKGGADSPSVESGAVTPAEIQAPTIHIQDVDDPSIRSTGFEKSFDIDNLLQSVKDVSTDSPNKKEAIQMG</sequence>
<comment type="caution">
    <text evidence="3">The sequence shown here is derived from an EMBL/GenBank/DDBJ whole genome shotgun (WGS) entry which is preliminary data.</text>
</comment>
<name>A0AAV9UIB6_9PEZI</name>
<feature type="transmembrane region" description="Helical" evidence="2">
    <location>
        <begin position="12"/>
        <end position="33"/>
    </location>
</feature>
<dbReference type="PROSITE" id="PS51257">
    <property type="entry name" value="PROKAR_LIPOPROTEIN"/>
    <property type="match status" value="1"/>
</dbReference>
<feature type="compositionally biased region" description="Basic and acidic residues" evidence="1">
    <location>
        <begin position="201"/>
        <end position="210"/>
    </location>
</feature>
<reference evidence="3 4" key="1">
    <citation type="submission" date="2019-10" db="EMBL/GenBank/DDBJ databases">
        <authorList>
            <person name="Palmer J.M."/>
        </authorList>
    </citation>
    <scope>NUCLEOTIDE SEQUENCE [LARGE SCALE GENOMIC DNA]</scope>
    <source>
        <strain evidence="3 4">TWF730</strain>
    </source>
</reference>
<keyword evidence="2" id="KW-1133">Transmembrane helix</keyword>
<dbReference type="Proteomes" id="UP001373714">
    <property type="component" value="Unassembled WGS sequence"/>
</dbReference>
<dbReference type="AlphaFoldDB" id="A0AAV9UIB6"/>
<feature type="compositionally biased region" description="Polar residues" evidence="1">
    <location>
        <begin position="191"/>
        <end position="200"/>
    </location>
</feature>
<feature type="region of interest" description="Disordered" evidence="1">
    <location>
        <begin position="122"/>
        <end position="179"/>
    </location>
</feature>
<organism evidence="3 4">
    <name type="scientific">Orbilia blumenaviensis</name>
    <dbReference type="NCBI Taxonomy" id="1796055"/>
    <lineage>
        <taxon>Eukaryota</taxon>
        <taxon>Fungi</taxon>
        <taxon>Dikarya</taxon>
        <taxon>Ascomycota</taxon>
        <taxon>Pezizomycotina</taxon>
        <taxon>Orbiliomycetes</taxon>
        <taxon>Orbiliales</taxon>
        <taxon>Orbiliaceae</taxon>
        <taxon>Orbilia</taxon>
    </lineage>
</organism>
<evidence type="ECO:0000256" key="2">
    <source>
        <dbReference type="SAM" id="Phobius"/>
    </source>
</evidence>
<proteinExistence type="predicted"/>
<evidence type="ECO:0000256" key="1">
    <source>
        <dbReference type="SAM" id="MobiDB-lite"/>
    </source>
</evidence>
<dbReference type="EMBL" id="JAVHNS010000010">
    <property type="protein sequence ID" value="KAK6341856.1"/>
    <property type="molecule type" value="Genomic_DNA"/>
</dbReference>
<keyword evidence="2" id="KW-0472">Membrane</keyword>
<gene>
    <name evidence="3" type="ORF">TWF730_001343</name>
</gene>
<accession>A0AAV9UIB6</accession>